<sequence>MRVGRKSSGDDLDLVYLPWQPAAGESFPSSSLQLSKAVPCLYFSLYPPMKPFLFLIPAAVAALTLAGTTVWPLQEIVNAGGEIQIPCDRKNVQLIWYWIPRYPICAGLKMGRIEIYRVISNEMHINENLERFQGMMLEKNNGKSVLTVPLQHMNDSGTFYCFDGRSNSSFISVVVKSDNRHGMTVSPPEKSQRSKRLVKLTCNLCDDNMKGQIHGSSTIAWTINGQESSKHIFKPLRTAILVEDSPPNYGLWKCSNSRCPTQSDGYCFEDEVRISERTEMEEMFWSTPAPFYKEKKFMIQVIGGCVIGIFVLLWMGVTIFVLREKLPSRRTSPSKIAKEPKSQVIQNSVGIEKPLKNQEKDVEMNEADEPRSSAPKLSWLTGGEGIQYSVLQFKEPEQCQSQKKEGTPAIIYAEML</sequence>
<keyword evidence="2" id="KW-0812">Transmembrane</keyword>
<name>A0A6P9CCS0_PANGU</name>
<evidence type="ECO:0000256" key="1">
    <source>
        <dbReference type="SAM" id="MobiDB-lite"/>
    </source>
</evidence>
<accession>A0A6P9CCS0</accession>
<dbReference type="KEGG" id="pgut:117668056"/>
<reference evidence="5" key="1">
    <citation type="submission" date="2025-08" db="UniProtKB">
        <authorList>
            <consortium name="RefSeq"/>
        </authorList>
    </citation>
    <scope>IDENTIFICATION</scope>
    <source>
        <tissue evidence="5">Blood</tissue>
    </source>
</reference>
<feature type="transmembrane region" description="Helical" evidence="2">
    <location>
        <begin position="297"/>
        <end position="322"/>
    </location>
</feature>
<dbReference type="GeneID" id="117668056"/>
<feature type="region of interest" description="Disordered" evidence="1">
    <location>
        <begin position="355"/>
        <end position="380"/>
    </location>
</feature>
<evidence type="ECO:0000313" key="5">
    <source>
        <dbReference type="RefSeq" id="XP_034277635.2"/>
    </source>
</evidence>
<evidence type="ECO:0000256" key="2">
    <source>
        <dbReference type="SAM" id="Phobius"/>
    </source>
</evidence>
<keyword evidence="2" id="KW-0472">Membrane</keyword>
<dbReference type="Proteomes" id="UP001652622">
    <property type="component" value="Unplaced"/>
</dbReference>
<feature type="domain" description="G6b-B extracellular V-set Ig-like" evidence="3">
    <location>
        <begin position="83"/>
        <end position="178"/>
    </location>
</feature>
<feature type="transmembrane region" description="Helical" evidence="2">
    <location>
        <begin position="52"/>
        <end position="73"/>
    </location>
</feature>
<dbReference type="RefSeq" id="XP_034277635.2">
    <property type="nucleotide sequence ID" value="XM_034421744.2"/>
</dbReference>
<evidence type="ECO:0000259" key="3">
    <source>
        <dbReference type="Pfam" id="PF15096"/>
    </source>
</evidence>
<evidence type="ECO:0000313" key="4">
    <source>
        <dbReference type="Proteomes" id="UP001652622"/>
    </source>
</evidence>
<keyword evidence="2" id="KW-1133">Transmembrane helix</keyword>
<organism evidence="4 5">
    <name type="scientific">Pantherophis guttatus</name>
    <name type="common">Corn snake</name>
    <name type="synonym">Elaphe guttata</name>
    <dbReference type="NCBI Taxonomy" id="94885"/>
    <lineage>
        <taxon>Eukaryota</taxon>
        <taxon>Metazoa</taxon>
        <taxon>Chordata</taxon>
        <taxon>Craniata</taxon>
        <taxon>Vertebrata</taxon>
        <taxon>Euteleostomi</taxon>
        <taxon>Lepidosauria</taxon>
        <taxon>Squamata</taxon>
        <taxon>Bifurcata</taxon>
        <taxon>Unidentata</taxon>
        <taxon>Episquamata</taxon>
        <taxon>Toxicofera</taxon>
        <taxon>Serpentes</taxon>
        <taxon>Colubroidea</taxon>
        <taxon>Colubridae</taxon>
        <taxon>Colubrinae</taxon>
        <taxon>Pantherophis</taxon>
    </lineage>
</organism>
<protein>
    <submittedName>
        <fullName evidence="5">Uncharacterized protein LOC117668056 isoform X1</fullName>
    </submittedName>
</protein>
<dbReference type="AlphaFoldDB" id="A0A6P9CCS0"/>
<feature type="compositionally biased region" description="Basic and acidic residues" evidence="1">
    <location>
        <begin position="355"/>
        <end position="371"/>
    </location>
</feature>
<keyword evidence="4" id="KW-1185">Reference proteome</keyword>
<dbReference type="InParanoid" id="A0A6P9CCS0"/>
<proteinExistence type="predicted"/>
<gene>
    <name evidence="5" type="primary">LOC117668056</name>
</gene>
<dbReference type="InterPro" id="IPR048308">
    <property type="entry name" value="G6B_V-set"/>
</dbReference>
<dbReference type="Pfam" id="PF15096">
    <property type="entry name" value="G6B"/>
    <property type="match status" value="1"/>
</dbReference>